<feature type="transmembrane region" description="Helical" evidence="9">
    <location>
        <begin position="97"/>
        <end position="119"/>
    </location>
</feature>
<evidence type="ECO:0000313" key="11">
    <source>
        <dbReference type="EMBL" id="CBY15954.1"/>
    </source>
</evidence>
<dbReference type="PANTHER" id="PTHR23292">
    <property type="entry name" value="LIPOPOLYSACCHARIDE-INDUCED TUMOR NECROSIS FACTOR-ALPHA FACTOR"/>
    <property type="match status" value="1"/>
</dbReference>
<evidence type="ECO:0000259" key="10">
    <source>
        <dbReference type="PROSITE" id="PS51837"/>
    </source>
</evidence>
<dbReference type="InParanoid" id="E4Y260"/>
<name>E4Y260_OIKDI</name>
<dbReference type="Pfam" id="PF10601">
    <property type="entry name" value="zf-LITAF-like"/>
    <property type="match status" value="1"/>
</dbReference>
<dbReference type="OrthoDB" id="5599753at2759"/>
<dbReference type="InterPro" id="IPR037519">
    <property type="entry name" value="LITAF_fam"/>
</dbReference>
<dbReference type="PROSITE" id="PS51837">
    <property type="entry name" value="LITAF"/>
    <property type="match status" value="1"/>
</dbReference>
<evidence type="ECO:0000256" key="2">
    <source>
        <dbReference type="ARBA" id="ARBA00004481"/>
    </source>
</evidence>
<reference evidence="11" key="1">
    <citation type="journal article" date="2010" name="Science">
        <title>Plasticity of animal genome architecture unmasked by rapid evolution of a pelagic tunicate.</title>
        <authorList>
            <person name="Denoeud F."/>
            <person name="Henriet S."/>
            <person name="Mungpakdee S."/>
            <person name="Aury J.M."/>
            <person name="Da Silva C."/>
            <person name="Brinkmann H."/>
            <person name="Mikhaleva J."/>
            <person name="Olsen L.C."/>
            <person name="Jubin C."/>
            <person name="Canestro C."/>
            <person name="Bouquet J.M."/>
            <person name="Danks G."/>
            <person name="Poulain J."/>
            <person name="Campsteijn C."/>
            <person name="Adamski M."/>
            <person name="Cross I."/>
            <person name="Yadetie F."/>
            <person name="Muffato M."/>
            <person name="Louis A."/>
            <person name="Butcher S."/>
            <person name="Tsagkogeorga G."/>
            <person name="Konrad A."/>
            <person name="Singh S."/>
            <person name="Jensen M.F."/>
            <person name="Cong E.H."/>
            <person name="Eikeseth-Otteraa H."/>
            <person name="Noel B."/>
            <person name="Anthouard V."/>
            <person name="Porcel B.M."/>
            <person name="Kachouri-Lafond R."/>
            <person name="Nishino A."/>
            <person name="Ugolini M."/>
            <person name="Chourrout P."/>
            <person name="Nishida H."/>
            <person name="Aasland R."/>
            <person name="Huzurbazar S."/>
            <person name="Westhof E."/>
            <person name="Delsuc F."/>
            <person name="Lehrach H."/>
            <person name="Reinhardt R."/>
            <person name="Weissenbach J."/>
            <person name="Roy S.W."/>
            <person name="Artiguenave F."/>
            <person name="Postlethwait J.H."/>
            <person name="Manak J.R."/>
            <person name="Thompson E.M."/>
            <person name="Jaillon O."/>
            <person name="Du Pasquier L."/>
            <person name="Boudinot P."/>
            <person name="Liberles D.A."/>
            <person name="Volff J.N."/>
            <person name="Philippe H."/>
            <person name="Lenhard B."/>
            <person name="Roest Crollius H."/>
            <person name="Wincker P."/>
            <person name="Chourrout D."/>
        </authorList>
    </citation>
    <scope>NUCLEOTIDE SEQUENCE [LARGE SCALE GENOMIC DNA]</scope>
</reference>
<dbReference type="PANTHER" id="PTHR23292:SF1">
    <property type="entry name" value="LITAF DOMAIN-CONTAINING PROTEIN"/>
    <property type="match status" value="1"/>
</dbReference>
<evidence type="ECO:0000256" key="9">
    <source>
        <dbReference type="SAM" id="Phobius"/>
    </source>
</evidence>
<feature type="compositionally biased region" description="Basic and acidic residues" evidence="8">
    <location>
        <begin position="17"/>
        <end position="28"/>
    </location>
</feature>
<evidence type="ECO:0000313" key="12">
    <source>
        <dbReference type="Proteomes" id="UP000001307"/>
    </source>
</evidence>
<keyword evidence="12" id="KW-1185">Reference proteome</keyword>
<keyword evidence="9" id="KW-0812">Transmembrane</keyword>
<accession>E4Y260</accession>
<keyword evidence="6" id="KW-0862">Zinc</keyword>
<dbReference type="GO" id="GO:0008270">
    <property type="term" value="F:zinc ion binding"/>
    <property type="evidence" value="ECO:0007669"/>
    <property type="project" value="TreeGrafter"/>
</dbReference>
<keyword evidence="9" id="KW-1133">Transmembrane helix</keyword>
<keyword evidence="5" id="KW-0479">Metal-binding</keyword>
<evidence type="ECO:0000256" key="4">
    <source>
        <dbReference type="ARBA" id="ARBA00005975"/>
    </source>
</evidence>
<dbReference type="GO" id="GO:0031902">
    <property type="term" value="C:late endosome membrane"/>
    <property type="evidence" value="ECO:0007669"/>
    <property type="project" value="UniProtKB-SubCell"/>
</dbReference>
<evidence type="ECO:0000256" key="8">
    <source>
        <dbReference type="SAM" id="MobiDB-lite"/>
    </source>
</evidence>
<evidence type="ECO:0000256" key="7">
    <source>
        <dbReference type="ARBA" id="ARBA00023136"/>
    </source>
</evidence>
<organism evidence="11">
    <name type="scientific">Oikopleura dioica</name>
    <name type="common">Tunicate</name>
    <dbReference type="NCBI Taxonomy" id="34765"/>
    <lineage>
        <taxon>Eukaryota</taxon>
        <taxon>Metazoa</taxon>
        <taxon>Chordata</taxon>
        <taxon>Tunicata</taxon>
        <taxon>Appendicularia</taxon>
        <taxon>Copelata</taxon>
        <taxon>Oikopleuridae</taxon>
        <taxon>Oikopleura</taxon>
    </lineage>
</organism>
<dbReference type="GO" id="GO:0005765">
    <property type="term" value="C:lysosomal membrane"/>
    <property type="evidence" value="ECO:0007669"/>
    <property type="project" value="UniProtKB-SubCell"/>
</dbReference>
<sequence>MTDDKPPSYDQAVVSVSRKEEENSSIHSTHELPVVHRPETIEENRTIRTSNGHTQIYVIQPSATNQALHFRYPQNLYCDQCQRTSTTRIAEAAHAPLSFLLCFTMFLCGCWPCCFIPFCCRYMRDIEHYCGNPNCGIYIGTYRAEC</sequence>
<evidence type="ECO:0000256" key="5">
    <source>
        <dbReference type="ARBA" id="ARBA00022723"/>
    </source>
</evidence>
<proteinExistence type="inferred from homology"/>
<evidence type="ECO:0000256" key="1">
    <source>
        <dbReference type="ARBA" id="ARBA00004414"/>
    </source>
</evidence>
<feature type="domain" description="LITAF" evidence="10">
    <location>
        <begin position="58"/>
        <end position="144"/>
    </location>
</feature>
<protein>
    <recommendedName>
        <fullName evidence="10">LITAF domain-containing protein</fullName>
    </recommendedName>
</protein>
<feature type="region of interest" description="Disordered" evidence="8">
    <location>
        <begin position="1"/>
        <end position="28"/>
    </location>
</feature>
<evidence type="ECO:0000256" key="3">
    <source>
        <dbReference type="ARBA" id="ARBA00004630"/>
    </source>
</evidence>
<dbReference type="EMBL" id="FN653771">
    <property type="protein sequence ID" value="CBY15954.1"/>
    <property type="molecule type" value="Genomic_DNA"/>
</dbReference>
<keyword evidence="7 9" id="KW-0472">Membrane</keyword>
<dbReference type="InterPro" id="IPR006629">
    <property type="entry name" value="LITAF"/>
</dbReference>
<dbReference type="SMART" id="SM00714">
    <property type="entry name" value="LITAF"/>
    <property type="match status" value="1"/>
</dbReference>
<comment type="similarity">
    <text evidence="4">Belongs to the CDIP1/LITAF family.</text>
</comment>
<gene>
    <name evidence="11" type="ORF">GSOID_T00016249001</name>
</gene>
<dbReference type="AlphaFoldDB" id="E4Y260"/>
<comment type="subcellular location">
    <subcellularLocation>
        <location evidence="2">Endosome membrane</location>
        <topology evidence="2">Peripheral membrane protein</topology>
    </subcellularLocation>
    <subcellularLocation>
        <location evidence="1">Late endosome membrane</location>
    </subcellularLocation>
    <subcellularLocation>
        <location evidence="3">Lysosome membrane</location>
        <topology evidence="3">Peripheral membrane protein</topology>
        <orientation evidence="3">Cytoplasmic side</orientation>
    </subcellularLocation>
</comment>
<evidence type="ECO:0000256" key="6">
    <source>
        <dbReference type="ARBA" id="ARBA00022833"/>
    </source>
</evidence>
<dbReference type="Proteomes" id="UP000001307">
    <property type="component" value="Unassembled WGS sequence"/>
</dbReference>